<reference evidence="2 3" key="1">
    <citation type="submission" date="2021-11" db="EMBL/GenBank/DDBJ databases">
        <authorList>
            <person name="Liang Q."/>
            <person name="Mou H."/>
            <person name="Liu Z."/>
        </authorList>
    </citation>
    <scope>NUCLEOTIDE SEQUENCE [LARGE SCALE GENOMIC DNA]</scope>
    <source>
        <strain evidence="2 3">CHU3</strain>
    </source>
</reference>
<evidence type="ECO:0000313" key="2">
    <source>
        <dbReference type="EMBL" id="MCV2367778.1"/>
    </source>
</evidence>
<name>A0ABT2YCK1_9BURK</name>
<accession>A0ABT2YCK1</accession>
<protein>
    <submittedName>
        <fullName evidence="2">Uncharacterized protein</fullName>
    </submittedName>
</protein>
<evidence type="ECO:0000256" key="1">
    <source>
        <dbReference type="SAM" id="Phobius"/>
    </source>
</evidence>
<feature type="transmembrane region" description="Helical" evidence="1">
    <location>
        <begin position="6"/>
        <end position="28"/>
    </location>
</feature>
<keyword evidence="1" id="KW-1133">Transmembrane helix</keyword>
<evidence type="ECO:0000313" key="3">
    <source>
        <dbReference type="Proteomes" id="UP001209701"/>
    </source>
</evidence>
<keyword evidence="3" id="KW-1185">Reference proteome</keyword>
<proteinExistence type="predicted"/>
<dbReference type="EMBL" id="JAJIRN010000003">
    <property type="protein sequence ID" value="MCV2367778.1"/>
    <property type="molecule type" value="Genomic_DNA"/>
</dbReference>
<gene>
    <name evidence="2" type="ORF">LNV07_06680</name>
</gene>
<keyword evidence="1" id="KW-0472">Membrane</keyword>
<dbReference type="Proteomes" id="UP001209701">
    <property type="component" value="Unassembled WGS sequence"/>
</dbReference>
<dbReference type="RefSeq" id="WP_263570404.1">
    <property type="nucleotide sequence ID" value="NZ_JAJIRN010000003.1"/>
</dbReference>
<organism evidence="2 3">
    <name type="scientific">Roseateles oligotrophus</name>
    <dbReference type="NCBI Taxonomy" id="1769250"/>
    <lineage>
        <taxon>Bacteria</taxon>
        <taxon>Pseudomonadati</taxon>
        <taxon>Pseudomonadota</taxon>
        <taxon>Betaproteobacteria</taxon>
        <taxon>Burkholderiales</taxon>
        <taxon>Sphaerotilaceae</taxon>
        <taxon>Roseateles</taxon>
    </lineage>
</organism>
<sequence>MNALLLKWLTAGIIGLVVCSAIWLAGSLKMNPAGVPYRLAAAAGSTQNFRSVERTPRPAEYAASAATRRVVELR</sequence>
<keyword evidence="1" id="KW-0812">Transmembrane</keyword>
<comment type="caution">
    <text evidence="2">The sequence shown here is derived from an EMBL/GenBank/DDBJ whole genome shotgun (WGS) entry which is preliminary data.</text>
</comment>